<gene>
    <name evidence="1" type="ORF">C1645_794280</name>
</gene>
<dbReference type="Proteomes" id="UP000265703">
    <property type="component" value="Unassembled WGS sequence"/>
</dbReference>
<proteinExistence type="predicted"/>
<dbReference type="OrthoDB" id="2312303at2759"/>
<protein>
    <submittedName>
        <fullName evidence="1">Uncharacterized protein</fullName>
    </submittedName>
</protein>
<organism evidence="1 2">
    <name type="scientific">Glomus cerebriforme</name>
    <dbReference type="NCBI Taxonomy" id="658196"/>
    <lineage>
        <taxon>Eukaryota</taxon>
        <taxon>Fungi</taxon>
        <taxon>Fungi incertae sedis</taxon>
        <taxon>Mucoromycota</taxon>
        <taxon>Glomeromycotina</taxon>
        <taxon>Glomeromycetes</taxon>
        <taxon>Glomerales</taxon>
        <taxon>Glomeraceae</taxon>
        <taxon>Glomus</taxon>
    </lineage>
</organism>
<comment type="caution">
    <text evidence="1">The sequence shown here is derived from an EMBL/GenBank/DDBJ whole genome shotgun (WGS) entry which is preliminary data.</text>
</comment>
<sequence length="174" mass="20414">MEEFNKILIDELKLLFLKTRCPSDCSLEKLLKSINPAINDNQLEEYIKICKGKFSDFRYNYKKEILKKARNLESHVRNIKLEEFESLLNDIITENDCRQILASHLSCVYKESFEGNKVALNELTNFVTKSVLIGIKSFYIPNVNVKEELNKLDYCTSSVRLQSRYHTNIVYNMD</sequence>
<evidence type="ECO:0000313" key="2">
    <source>
        <dbReference type="Proteomes" id="UP000265703"/>
    </source>
</evidence>
<dbReference type="EMBL" id="QKYT01001269">
    <property type="protein sequence ID" value="RIA79497.1"/>
    <property type="molecule type" value="Genomic_DNA"/>
</dbReference>
<keyword evidence="2" id="KW-1185">Reference proteome</keyword>
<evidence type="ECO:0000313" key="1">
    <source>
        <dbReference type="EMBL" id="RIA79497.1"/>
    </source>
</evidence>
<name>A0A397S682_9GLOM</name>
<accession>A0A397S682</accession>
<reference evidence="1 2" key="1">
    <citation type="submission" date="2018-06" db="EMBL/GenBank/DDBJ databases">
        <title>Comparative genomics reveals the genomic features of Rhizophagus irregularis, R. cerebriforme, R. diaphanum and Gigaspora rosea, and their symbiotic lifestyle signature.</title>
        <authorList>
            <person name="Morin E."/>
            <person name="San Clemente H."/>
            <person name="Chen E.C.H."/>
            <person name="De La Providencia I."/>
            <person name="Hainaut M."/>
            <person name="Kuo A."/>
            <person name="Kohler A."/>
            <person name="Murat C."/>
            <person name="Tang N."/>
            <person name="Roy S."/>
            <person name="Loubradou J."/>
            <person name="Henrissat B."/>
            <person name="Grigoriev I.V."/>
            <person name="Corradi N."/>
            <person name="Roux C."/>
            <person name="Martin F.M."/>
        </authorList>
    </citation>
    <scope>NUCLEOTIDE SEQUENCE [LARGE SCALE GENOMIC DNA]</scope>
    <source>
        <strain evidence="1 2">DAOM 227022</strain>
    </source>
</reference>
<dbReference type="AlphaFoldDB" id="A0A397S682"/>